<gene>
    <name evidence="3" type="ORF">HLH33_02255</name>
</gene>
<comment type="caution">
    <text evidence="3">The sequence shown here is derived from an EMBL/GenBank/DDBJ whole genome shotgun (WGS) entry which is preliminary data.</text>
</comment>
<feature type="region of interest" description="Disordered" evidence="1">
    <location>
        <begin position="317"/>
        <end position="338"/>
    </location>
</feature>
<evidence type="ECO:0000259" key="2">
    <source>
        <dbReference type="Pfam" id="PF02954"/>
    </source>
</evidence>
<feature type="compositionally biased region" description="Basic and acidic residues" evidence="1">
    <location>
        <begin position="319"/>
        <end position="331"/>
    </location>
</feature>
<protein>
    <submittedName>
        <fullName evidence="3">Sigma-54-dependent Fis family transcriptional regulator</fullName>
    </submittedName>
</protein>
<evidence type="ECO:0000313" key="3">
    <source>
        <dbReference type="EMBL" id="MBB2155140.1"/>
    </source>
</evidence>
<reference evidence="3 4" key="1">
    <citation type="submission" date="2020-04" db="EMBL/GenBank/DDBJ databases">
        <title>Description of novel Gluconacetobacter.</title>
        <authorList>
            <person name="Sombolestani A."/>
        </authorList>
    </citation>
    <scope>NUCLEOTIDE SEQUENCE [LARGE SCALE GENOMIC DNA]</scope>
    <source>
        <strain evidence="3 4">LMG 7603</strain>
    </source>
</reference>
<name>A0A7W4FCB8_GLUDI</name>
<dbReference type="GO" id="GO:0043565">
    <property type="term" value="F:sequence-specific DNA binding"/>
    <property type="evidence" value="ECO:0007669"/>
    <property type="project" value="InterPro"/>
</dbReference>
<dbReference type="Proteomes" id="UP000550787">
    <property type="component" value="Unassembled WGS sequence"/>
</dbReference>
<organism evidence="3 4">
    <name type="scientific">Gluconacetobacter diazotrophicus</name>
    <name type="common">Acetobacter diazotrophicus</name>
    <dbReference type="NCBI Taxonomy" id="33996"/>
    <lineage>
        <taxon>Bacteria</taxon>
        <taxon>Pseudomonadati</taxon>
        <taxon>Pseudomonadota</taxon>
        <taxon>Alphaproteobacteria</taxon>
        <taxon>Acetobacterales</taxon>
        <taxon>Acetobacteraceae</taxon>
        <taxon>Gluconacetobacter</taxon>
    </lineage>
</organism>
<dbReference type="PRINTS" id="PR01590">
    <property type="entry name" value="HTHFIS"/>
</dbReference>
<dbReference type="InterPro" id="IPR029016">
    <property type="entry name" value="GAF-like_dom_sf"/>
</dbReference>
<dbReference type="OMA" id="ATLHRKM"/>
<accession>A0A7W4FCB8</accession>
<dbReference type="Gene3D" id="3.30.450.40">
    <property type="match status" value="1"/>
</dbReference>
<dbReference type="AlphaFoldDB" id="A0A7W4FCB8"/>
<dbReference type="SUPFAM" id="SSF55781">
    <property type="entry name" value="GAF domain-like"/>
    <property type="match status" value="1"/>
</dbReference>
<dbReference type="Pfam" id="PF02954">
    <property type="entry name" value="HTH_8"/>
    <property type="match status" value="1"/>
</dbReference>
<evidence type="ECO:0000256" key="1">
    <source>
        <dbReference type="SAM" id="MobiDB-lite"/>
    </source>
</evidence>
<feature type="domain" description="DNA binding HTH" evidence="2">
    <location>
        <begin position="285"/>
        <end position="317"/>
    </location>
</feature>
<proteinExistence type="predicted"/>
<dbReference type="InterPro" id="IPR009057">
    <property type="entry name" value="Homeodomain-like_sf"/>
</dbReference>
<dbReference type="SUPFAM" id="SSF46689">
    <property type="entry name" value="Homeodomain-like"/>
    <property type="match status" value="1"/>
</dbReference>
<dbReference type="InterPro" id="IPR002197">
    <property type="entry name" value="HTH_Fis"/>
</dbReference>
<evidence type="ECO:0000313" key="4">
    <source>
        <dbReference type="Proteomes" id="UP000550787"/>
    </source>
</evidence>
<dbReference type="EMBL" id="JABEQG010000002">
    <property type="protein sequence ID" value="MBB2155140.1"/>
    <property type="molecule type" value="Genomic_DNA"/>
</dbReference>
<sequence length="338" mass="36221">MTRSGSLGHNDDPASRHHADHVHDVLRDGSASGRSALAASWSRSLRHHGLDPDHGAPPHCLDDSAFRQVRDRNGLMLQAAQPVLDRLALAVRRGGYCVLLCDARGVALERRCDPAYEGVFSAWGLGPGAVWDEAHEGTNGIGTSLVEDRVLTIHRDQHFYTRNAGLSCTTAPIHDHLGRPVGGIDVSSVRTDCDATILPFLSLVVEDAARRIETRLFGAAFAGCRIVSLGDEAQALLALDENEVVIGTNKAARALFGLGTGRPVTLPDLLSDTGHETPDRAAHAALQRVLKRCGGNVSAAARDLGISRATLHRRLKRNAPRDLSRPCDRSDAATSPAR</sequence>
<dbReference type="RefSeq" id="WP_012223208.1">
    <property type="nucleotide sequence ID" value="NZ_JABEQG010000002.1"/>
</dbReference>
<dbReference type="Gene3D" id="1.10.10.60">
    <property type="entry name" value="Homeodomain-like"/>
    <property type="match status" value="1"/>
</dbReference>